<accession>A0A645DBK7</accession>
<comment type="caution">
    <text evidence="1">The sequence shown here is derived from an EMBL/GenBank/DDBJ whole genome shotgun (WGS) entry which is preliminary data.</text>
</comment>
<name>A0A645DBK7_9ZZZZ</name>
<protein>
    <recommendedName>
        <fullName evidence="2">Gfo/Idh/MocA-like oxidoreductase C-terminal domain-containing protein</fullName>
    </recommendedName>
</protein>
<organism evidence="1">
    <name type="scientific">bioreactor metagenome</name>
    <dbReference type="NCBI Taxonomy" id="1076179"/>
    <lineage>
        <taxon>unclassified sequences</taxon>
        <taxon>metagenomes</taxon>
        <taxon>ecological metagenomes</taxon>
    </lineage>
</organism>
<dbReference type="AlphaFoldDB" id="A0A645DBK7"/>
<proteinExistence type="predicted"/>
<dbReference type="Gene3D" id="3.30.360.10">
    <property type="entry name" value="Dihydrodipicolinate Reductase, domain 2"/>
    <property type="match status" value="1"/>
</dbReference>
<evidence type="ECO:0000313" key="1">
    <source>
        <dbReference type="EMBL" id="MPM86408.1"/>
    </source>
</evidence>
<evidence type="ECO:0008006" key="2">
    <source>
        <dbReference type="Google" id="ProtNLM"/>
    </source>
</evidence>
<reference evidence="1" key="1">
    <citation type="submission" date="2019-08" db="EMBL/GenBank/DDBJ databases">
        <authorList>
            <person name="Kucharzyk K."/>
            <person name="Murdoch R.W."/>
            <person name="Higgins S."/>
            <person name="Loffler F."/>
        </authorList>
    </citation>
    <scope>NUCLEOTIDE SEQUENCE</scope>
</reference>
<dbReference type="EMBL" id="VSSQ01034456">
    <property type="protein sequence ID" value="MPM86408.1"/>
    <property type="molecule type" value="Genomic_DNA"/>
</dbReference>
<sequence length="182" mass="20399">MDAIGPEKVYTTGGIHHYTDGSRDTPDIMLGYFDYPDRNNTGAFTVQLGANYVDGVSKKWGSMDFRIVGSKGSLDVGWDKIVLKTTGDVNTKDFEALGELGQEFDAPRKVSSREYVFNAKKGYKGGHYDHHFNFFNGIRNNTPLTADVLFAVRTAAPALLSYESYLRNEAIKWDAQKLKIRK</sequence>
<gene>
    <name evidence="1" type="ORF">SDC9_133497</name>
</gene>